<dbReference type="Pfam" id="PF00551">
    <property type="entry name" value="Formyl_trans_N"/>
    <property type="match status" value="1"/>
</dbReference>
<dbReference type="SUPFAM" id="SSF53328">
    <property type="entry name" value="Formyltransferase"/>
    <property type="match status" value="1"/>
</dbReference>
<dbReference type="CDD" id="cd08700">
    <property type="entry name" value="FMT_C_OzmH_like"/>
    <property type="match status" value="1"/>
</dbReference>
<name>A0A7W8LFE6_9BURK</name>
<keyword evidence="2" id="KW-0808">Transferase</keyword>
<dbReference type="GO" id="GO:0016740">
    <property type="term" value="F:transferase activity"/>
    <property type="evidence" value="ECO:0007669"/>
    <property type="project" value="UniProtKB-KW"/>
</dbReference>
<evidence type="ECO:0000259" key="1">
    <source>
        <dbReference type="Pfam" id="PF00551"/>
    </source>
</evidence>
<dbReference type="Gene3D" id="3.40.50.12230">
    <property type="match status" value="1"/>
</dbReference>
<feature type="non-terminal residue" evidence="2">
    <location>
        <position position="612"/>
    </location>
</feature>
<protein>
    <submittedName>
        <fullName evidence="2">Methionyl-tRNA formyltransferase</fullName>
    </submittedName>
</protein>
<dbReference type="AlphaFoldDB" id="A0A7W8LFE6"/>
<gene>
    <name evidence="2" type="ORF">HDG41_008111</name>
</gene>
<evidence type="ECO:0000313" key="2">
    <source>
        <dbReference type="EMBL" id="MBB5406012.1"/>
    </source>
</evidence>
<dbReference type="SUPFAM" id="SSF50486">
    <property type="entry name" value="FMT C-terminal domain-like"/>
    <property type="match status" value="1"/>
</dbReference>
<organism evidence="2 3">
    <name type="scientific">Paraburkholderia youngii</name>
    <dbReference type="NCBI Taxonomy" id="2782701"/>
    <lineage>
        <taxon>Bacteria</taxon>
        <taxon>Pseudomonadati</taxon>
        <taxon>Pseudomonadota</taxon>
        <taxon>Betaproteobacteria</taxon>
        <taxon>Burkholderiales</taxon>
        <taxon>Burkholderiaceae</taxon>
        <taxon>Paraburkholderia</taxon>
    </lineage>
</organism>
<dbReference type="Gene3D" id="3.30.559.30">
    <property type="entry name" value="Nonribosomal peptide synthetase, condensation domain"/>
    <property type="match status" value="1"/>
</dbReference>
<accession>A0A7W8LFE6</accession>
<dbReference type="InterPro" id="IPR002376">
    <property type="entry name" value="Formyl_transf_N"/>
</dbReference>
<evidence type="ECO:0000313" key="3">
    <source>
        <dbReference type="Proteomes" id="UP000592820"/>
    </source>
</evidence>
<dbReference type="InterPro" id="IPR011034">
    <property type="entry name" value="Formyl_transferase-like_C_sf"/>
</dbReference>
<dbReference type="EMBL" id="JACHDE010000057">
    <property type="protein sequence ID" value="MBB5406012.1"/>
    <property type="molecule type" value="Genomic_DNA"/>
</dbReference>
<comment type="caution">
    <text evidence="2">The sequence shown here is derived from an EMBL/GenBank/DDBJ whole genome shotgun (WGS) entry which is preliminary data.</text>
</comment>
<dbReference type="RefSeq" id="WP_260332538.1">
    <property type="nucleotide sequence ID" value="NZ_JACHDE010000057.1"/>
</dbReference>
<feature type="domain" description="Formyl transferase N-terminal" evidence="1">
    <location>
        <begin position="77"/>
        <end position="186"/>
    </location>
</feature>
<dbReference type="Proteomes" id="UP000592820">
    <property type="component" value="Unassembled WGS sequence"/>
</dbReference>
<dbReference type="InterPro" id="IPR036477">
    <property type="entry name" value="Formyl_transf_N_sf"/>
</dbReference>
<proteinExistence type="predicted"/>
<sequence>MSNETSPLQWVISEEGGRRRAARSSVCSVFVGGGTLAIRCAELAMEMGHFIGAVLCGDRIFADWAARSDIRCVSSVQELGSFLKVEPVDWIFSVGNPYILPKDVFGRARQGAFNFHDGPLPRYAGVHATSWALLAHESEHAISWHHIDDGIDTGDLVIRRKIPIAPTDSALTLNLKCDEAAIKGFQELLAGLKFGGLIACPQTQGDRSYFSKFRRPDAAGCLRWGRTAQDLSAITRALDFGPYEPNPLGVPRIIIRDEMVLVERLVVLPVRSGVPAGSLLEIKANRWRIATGTQDVDVWFRDLNDGLDARLLAKNLELHEGDRLTVLTRDEARSITAAHQSLAHSEDFWRRRLEKFKPLQVLPLSSPCVEKASPQWQSSSWLTSSVLADLPTTDRAEYLLAAWLIYLARITGENTFQLGWSRAPDGLQAGSKVIDMLVTSVVPMEVCIDLSSDITEVRSVVRAECALLTEHNSYARDFVARNPTLRGVQALRLQRPWQIGTRVTVGEGGSARAGSRTSSPTAGGALCGELLTFEIDALDGTFRWHFDVARIAPQQVDRMAQHLQILLREAVAKRQQPVCHLDILPAAERGYLLEELNRTEAAYPSERCIHEL</sequence>
<dbReference type="SUPFAM" id="SSF52777">
    <property type="entry name" value="CoA-dependent acyltransferases"/>
    <property type="match status" value="1"/>
</dbReference>
<reference evidence="2 3" key="1">
    <citation type="submission" date="2020-08" db="EMBL/GenBank/DDBJ databases">
        <title>Genomic Encyclopedia of Type Strains, Phase IV (KMG-V): Genome sequencing to study the core and pangenomes of soil and plant-associated prokaryotes.</title>
        <authorList>
            <person name="Whitman W."/>
        </authorList>
    </citation>
    <scope>NUCLEOTIDE SEQUENCE [LARGE SCALE GENOMIC DNA]</scope>
    <source>
        <strain evidence="2 3">JPY162</strain>
    </source>
</reference>